<feature type="transmembrane region" description="Helical" evidence="1">
    <location>
        <begin position="58"/>
        <end position="78"/>
    </location>
</feature>
<keyword evidence="1" id="KW-0812">Transmembrane</keyword>
<keyword evidence="3" id="KW-1185">Reference proteome</keyword>
<evidence type="ECO:0000256" key="1">
    <source>
        <dbReference type="SAM" id="Phobius"/>
    </source>
</evidence>
<organism evidence="2 3">
    <name type="scientific">Ilex paraguariensis</name>
    <name type="common">yerba mate</name>
    <dbReference type="NCBI Taxonomy" id="185542"/>
    <lineage>
        <taxon>Eukaryota</taxon>
        <taxon>Viridiplantae</taxon>
        <taxon>Streptophyta</taxon>
        <taxon>Embryophyta</taxon>
        <taxon>Tracheophyta</taxon>
        <taxon>Spermatophyta</taxon>
        <taxon>Magnoliopsida</taxon>
        <taxon>eudicotyledons</taxon>
        <taxon>Gunneridae</taxon>
        <taxon>Pentapetalae</taxon>
        <taxon>asterids</taxon>
        <taxon>campanulids</taxon>
        <taxon>Aquifoliales</taxon>
        <taxon>Aquifoliaceae</taxon>
        <taxon>Ilex</taxon>
    </lineage>
</organism>
<sequence length="170" mass="17520">MKGLSEHGVASSNVVVVLDLGLLLSVIGSRAFVMTLVVEKMSCGNHLIGGVVVIGGGVRQYTVGLLVEWLGFAGLLVNRRRSMKGLSEHGVASSNVVVVLDLGLLLSVIGSRAFVMTLVVEKMSCGGGGGALVAAAYPDGEDGVDLILVVAIVVVNKGYLPMQIVVADYV</sequence>
<dbReference type="EMBL" id="CAUOFW020001724">
    <property type="protein sequence ID" value="CAK9147929.1"/>
    <property type="molecule type" value="Genomic_DNA"/>
</dbReference>
<keyword evidence="1" id="KW-1133">Transmembrane helix</keyword>
<feature type="transmembrane region" description="Helical" evidence="1">
    <location>
        <begin position="90"/>
        <end position="115"/>
    </location>
</feature>
<dbReference type="Proteomes" id="UP001642360">
    <property type="component" value="Unassembled WGS sequence"/>
</dbReference>
<feature type="transmembrane region" description="Helical" evidence="1">
    <location>
        <begin position="12"/>
        <end position="38"/>
    </location>
</feature>
<evidence type="ECO:0000313" key="3">
    <source>
        <dbReference type="Proteomes" id="UP001642360"/>
    </source>
</evidence>
<comment type="caution">
    <text evidence="2">The sequence shown here is derived from an EMBL/GenBank/DDBJ whole genome shotgun (WGS) entry which is preliminary data.</text>
</comment>
<keyword evidence="1" id="KW-0472">Membrane</keyword>
<evidence type="ECO:0000313" key="2">
    <source>
        <dbReference type="EMBL" id="CAK9147929.1"/>
    </source>
</evidence>
<proteinExistence type="predicted"/>
<dbReference type="AlphaFoldDB" id="A0ABC8RSH1"/>
<reference evidence="2 3" key="1">
    <citation type="submission" date="2024-02" db="EMBL/GenBank/DDBJ databases">
        <authorList>
            <person name="Vignale AGUSTIN F."/>
            <person name="Sosa J E."/>
            <person name="Modenutti C."/>
        </authorList>
    </citation>
    <scope>NUCLEOTIDE SEQUENCE [LARGE SCALE GENOMIC DNA]</scope>
</reference>
<gene>
    <name evidence="2" type="ORF">ILEXP_LOCUS15862</name>
</gene>
<protein>
    <submittedName>
        <fullName evidence="2">Uncharacterized protein</fullName>
    </submittedName>
</protein>
<name>A0ABC8RSH1_9AQUA</name>
<accession>A0ABC8RSH1</accession>